<dbReference type="PANTHER" id="PTHR33452">
    <property type="entry name" value="OXIDOREDUCTASE CATD-RELATED"/>
    <property type="match status" value="1"/>
</dbReference>
<dbReference type="AlphaFoldDB" id="A0A0D3KFH4"/>
<keyword evidence="4" id="KW-1133">Transmembrane helix</keyword>
<accession>A0A0D3KFH4</accession>
<dbReference type="GeneID" id="17279780"/>
<dbReference type="PANTHER" id="PTHR33452:SF1">
    <property type="entry name" value="INNER MEMBRANE PROTEIN YPHA-RELATED"/>
    <property type="match status" value="1"/>
</dbReference>
<keyword evidence="2" id="KW-1003">Cell membrane</keyword>
<dbReference type="RefSeq" id="XP_005786938.1">
    <property type="nucleotide sequence ID" value="XM_005786881.1"/>
</dbReference>
<dbReference type="EnsemblProtists" id="EOD34509">
    <property type="protein sequence ID" value="EOD34509"/>
    <property type="gene ID" value="EMIHUDRAFT_252882"/>
</dbReference>
<reference evidence="7" key="1">
    <citation type="journal article" date="2013" name="Nature">
        <title>Pan genome of the phytoplankton Emiliania underpins its global distribution.</title>
        <authorList>
            <person name="Read B.A."/>
            <person name="Kegel J."/>
            <person name="Klute M.J."/>
            <person name="Kuo A."/>
            <person name="Lefebvre S.C."/>
            <person name="Maumus F."/>
            <person name="Mayer C."/>
            <person name="Miller J."/>
            <person name="Monier A."/>
            <person name="Salamov A."/>
            <person name="Young J."/>
            <person name="Aguilar M."/>
            <person name="Claverie J.M."/>
            <person name="Frickenhaus S."/>
            <person name="Gonzalez K."/>
            <person name="Herman E.K."/>
            <person name="Lin Y.C."/>
            <person name="Napier J."/>
            <person name="Ogata H."/>
            <person name="Sarno A.F."/>
            <person name="Shmutz J."/>
            <person name="Schroeder D."/>
            <person name="de Vargas C."/>
            <person name="Verret F."/>
            <person name="von Dassow P."/>
            <person name="Valentin K."/>
            <person name="Van de Peer Y."/>
            <person name="Wheeler G."/>
            <person name="Dacks J.B."/>
            <person name="Delwiche C.F."/>
            <person name="Dyhrman S.T."/>
            <person name="Glockner G."/>
            <person name="John U."/>
            <person name="Richards T."/>
            <person name="Worden A.Z."/>
            <person name="Zhang X."/>
            <person name="Grigoriev I.V."/>
            <person name="Allen A.E."/>
            <person name="Bidle K."/>
            <person name="Borodovsky M."/>
            <person name="Bowler C."/>
            <person name="Brownlee C."/>
            <person name="Cock J.M."/>
            <person name="Elias M."/>
            <person name="Gladyshev V.N."/>
            <person name="Groth M."/>
            <person name="Guda C."/>
            <person name="Hadaegh A."/>
            <person name="Iglesias-Rodriguez M.D."/>
            <person name="Jenkins J."/>
            <person name="Jones B.M."/>
            <person name="Lawson T."/>
            <person name="Leese F."/>
            <person name="Lindquist E."/>
            <person name="Lobanov A."/>
            <person name="Lomsadze A."/>
            <person name="Malik S.B."/>
            <person name="Marsh M.E."/>
            <person name="Mackinder L."/>
            <person name="Mock T."/>
            <person name="Mueller-Roeber B."/>
            <person name="Pagarete A."/>
            <person name="Parker M."/>
            <person name="Probert I."/>
            <person name="Quesneville H."/>
            <person name="Raines C."/>
            <person name="Rensing S.A."/>
            <person name="Riano-Pachon D.M."/>
            <person name="Richier S."/>
            <person name="Rokitta S."/>
            <person name="Shiraiwa Y."/>
            <person name="Soanes D.M."/>
            <person name="van der Giezen M."/>
            <person name="Wahlund T.M."/>
            <person name="Williams B."/>
            <person name="Wilson W."/>
            <person name="Wolfe G."/>
            <person name="Wurch L.L."/>
        </authorList>
    </citation>
    <scope>NUCLEOTIDE SEQUENCE</scope>
</reference>
<evidence type="ECO:0000256" key="1">
    <source>
        <dbReference type="ARBA" id="ARBA00004651"/>
    </source>
</evidence>
<dbReference type="InterPro" id="IPR051907">
    <property type="entry name" value="DoxX-like_oxidoreductase"/>
</dbReference>
<evidence type="ECO:0000256" key="4">
    <source>
        <dbReference type="ARBA" id="ARBA00022989"/>
    </source>
</evidence>
<dbReference type="HOGENOM" id="CLU_1499007_0_0_1"/>
<comment type="subcellular location">
    <subcellularLocation>
        <location evidence="1">Cell membrane</location>
        <topology evidence="1">Multi-pass membrane protein</topology>
    </subcellularLocation>
</comment>
<dbReference type="Proteomes" id="UP000013827">
    <property type="component" value="Unassembled WGS sequence"/>
</dbReference>
<reference evidence="6" key="2">
    <citation type="submission" date="2024-10" db="UniProtKB">
        <authorList>
            <consortium name="EnsemblProtists"/>
        </authorList>
    </citation>
    <scope>IDENTIFICATION</scope>
</reference>
<evidence type="ECO:0000313" key="7">
    <source>
        <dbReference type="Proteomes" id="UP000013827"/>
    </source>
</evidence>
<name>A0A0D3KFH4_EMIH1</name>
<keyword evidence="3" id="KW-0812">Transmembrane</keyword>
<keyword evidence="7" id="KW-1185">Reference proteome</keyword>
<dbReference type="PaxDb" id="2903-EOD34509"/>
<evidence type="ECO:0000256" key="3">
    <source>
        <dbReference type="ARBA" id="ARBA00022692"/>
    </source>
</evidence>
<dbReference type="KEGG" id="ehx:EMIHUDRAFT_252882"/>
<sequence>MSMVGGGGSSNDGEPDLASGVAAPKGIYMHGSSGCGKSILMDRFLAPSILPPEGASEAWVRRVHLHEFLMEARRRARTLLRVAWRERLPCPAPEFWGGLLVAIGLLTRPASLLLFATMACAVYFHLASTGLQGFPLGHVENYSYNFEEPVLYALIFWLLSKTGAGSISIDEKIAQAFDAE</sequence>
<protein>
    <submittedName>
        <fullName evidence="6">Uncharacterized protein</fullName>
    </submittedName>
</protein>
<dbReference type="InterPro" id="IPR032808">
    <property type="entry name" value="DoxX"/>
</dbReference>
<evidence type="ECO:0000313" key="6">
    <source>
        <dbReference type="EnsemblProtists" id="EOD34509"/>
    </source>
</evidence>
<dbReference type="Pfam" id="PF07681">
    <property type="entry name" value="DoxX"/>
    <property type="match status" value="1"/>
</dbReference>
<dbReference type="GO" id="GO:0005886">
    <property type="term" value="C:plasma membrane"/>
    <property type="evidence" value="ECO:0007669"/>
    <property type="project" value="UniProtKB-SubCell"/>
</dbReference>
<proteinExistence type="predicted"/>
<organism evidence="6 7">
    <name type="scientific">Emiliania huxleyi (strain CCMP1516)</name>
    <dbReference type="NCBI Taxonomy" id="280463"/>
    <lineage>
        <taxon>Eukaryota</taxon>
        <taxon>Haptista</taxon>
        <taxon>Haptophyta</taxon>
        <taxon>Prymnesiophyceae</taxon>
        <taxon>Isochrysidales</taxon>
        <taxon>Noelaerhabdaceae</taxon>
        <taxon>Emiliania</taxon>
    </lineage>
</organism>
<evidence type="ECO:0000256" key="5">
    <source>
        <dbReference type="ARBA" id="ARBA00023136"/>
    </source>
</evidence>
<keyword evidence="5" id="KW-0472">Membrane</keyword>
<evidence type="ECO:0000256" key="2">
    <source>
        <dbReference type="ARBA" id="ARBA00022475"/>
    </source>
</evidence>